<feature type="transmembrane region" description="Helical" evidence="1">
    <location>
        <begin position="58"/>
        <end position="79"/>
    </location>
</feature>
<reference evidence="2 3" key="1">
    <citation type="submission" date="2020-08" db="EMBL/GenBank/DDBJ databases">
        <title>Genomic Encyclopedia of Type Strains, Phase IV (KMG-IV): sequencing the most valuable type-strain genomes for metagenomic binning, comparative biology and taxonomic classification.</title>
        <authorList>
            <person name="Goeker M."/>
        </authorList>
    </citation>
    <scope>NUCLEOTIDE SEQUENCE [LARGE SCALE GENOMIC DNA]</scope>
    <source>
        <strain evidence="2 3">DSM 105074</strain>
    </source>
</reference>
<keyword evidence="1" id="KW-1133">Transmembrane helix</keyword>
<accession>A0A840U0T0</accession>
<name>A0A840U0T0_9BACT</name>
<evidence type="ECO:0000313" key="2">
    <source>
        <dbReference type="EMBL" id="MBB5285479.1"/>
    </source>
</evidence>
<evidence type="ECO:0000313" key="3">
    <source>
        <dbReference type="Proteomes" id="UP000557307"/>
    </source>
</evidence>
<proteinExistence type="predicted"/>
<sequence>MATYRRFLPGFRACCLTVGTLYVFLAGSLFAQGLMESMGTFKVPEATLASPHYYDAIAWVYTHMIVLGLLIGCVGYYAESLRQKRAFSRLLFVVHGYYTYLDFRTSDSALGNGLYQGPGSVFPALISLVFTLVFLYLSFPQRHASSPESTL</sequence>
<keyword evidence="1" id="KW-0812">Transmembrane</keyword>
<organism evidence="2 3">
    <name type="scientific">Rhabdobacter roseus</name>
    <dbReference type="NCBI Taxonomy" id="1655419"/>
    <lineage>
        <taxon>Bacteria</taxon>
        <taxon>Pseudomonadati</taxon>
        <taxon>Bacteroidota</taxon>
        <taxon>Cytophagia</taxon>
        <taxon>Cytophagales</taxon>
        <taxon>Cytophagaceae</taxon>
        <taxon>Rhabdobacter</taxon>
    </lineage>
</organism>
<dbReference type="EMBL" id="JACHGF010000005">
    <property type="protein sequence ID" value="MBB5285479.1"/>
    <property type="molecule type" value="Genomic_DNA"/>
</dbReference>
<feature type="transmembrane region" description="Helical" evidence="1">
    <location>
        <begin position="121"/>
        <end position="139"/>
    </location>
</feature>
<keyword evidence="3" id="KW-1185">Reference proteome</keyword>
<dbReference type="Proteomes" id="UP000557307">
    <property type="component" value="Unassembled WGS sequence"/>
</dbReference>
<keyword evidence="1" id="KW-0472">Membrane</keyword>
<evidence type="ECO:0000256" key="1">
    <source>
        <dbReference type="SAM" id="Phobius"/>
    </source>
</evidence>
<gene>
    <name evidence="2" type="ORF">HNQ92_003636</name>
</gene>
<dbReference type="AlphaFoldDB" id="A0A840U0T0"/>
<dbReference type="RefSeq" id="WP_184175655.1">
    <property type="nucleotide sequence ID" value="NZ_JACHGF010000005.1"/>
</dbReference>
<feature type="transmembrane region" description="Helical" evidence="1">
    <location>
        <begin position="86"/>
        <end position="101"/>
    </location>
</feature>
<comment type="caution">
    <text evidence="2">The sequence shown here is derived from an EMBL/GenBank/DDBJ whole genome shotgun (WGS) entry which is preliminary data.</text>
</comment>
<protein>
    <submittedName>
        <fullName evidence="2">Uncharacterized protein</fullName>
    </submittedName>
</protein>